<name>A0ABR8BFR1_9NOSO</name>
<sequence length="331" mass="38934">MLPEKHLQRKREALQEQYDISSEKLLELRRNYAIEVDVSVRFKLVKQIEQLEAELDEVAKHLDSIDKTSESERLYYALLKLGYQNQIRSFKKFIDTQSIGAFLIHGSLYYGQRWLLNRLARRHVPQNIPSKNVIVDLSRIARQSDITALWRELSSRVGLGRQSPVSEITERVYKWWQTQNVLLVFHNVHILPEAFLQNLLQDFWLPLAVKAKNAATQDQQYKLLMFLIDYDGCVDSWNMPFVDKLLPTWKPDTPVKLPVITEFSEDELENWLWQGYETEELPSALTAEDVEQIVQIIMQNSDNGIPEPVMEEICRLSGCEWCEEERKWLKL</sequence>
<gene>
    <name evidence="4" type="ORF">H6G14_10865</name>
</gene>
<reference evidence="4 5" key="1">
    <citation type="journal article" date="2020" name="ISME J.">
        <title>Comparative genomics reveals insights into cyanobacterial evolution and habitat adaptation.</title>
        <authorList>
            <person name="Chen M.Y."/>
            <person name="Teng W.K."/>
            <person name="Zhao L."/>
            <person name="Hu C.X."/>
            <person name="Zhou Y.K."/>
            <person name="Han B.P."/>
            <person name="Song L.R."/>
            <person name="Shu W.S."/>
        </authorList>
    </citation>
    <scope>NUCLEOTIDE SEQUENCE [LARGE SCALE GENOMIC DNA]</scope>
    <source>
        <strain evidence="4 5">FACHB-3921</strain>
    </source>
</reference>
<feature type="domain" description="Inactive STAND" evidence="3">
    <location>
        <begin position="78"/>
        <end position="228"/>
    </location>
</feature>
<protein>
    <submittedName>
        <fullName evidence="4">Uncharacterized protein</fullName>
    </submittedName>
</protein>
<evidence type="ECO:0000313" key="4">
    <source>
        <dbReference type="EMBL" id="MBD2251798.1"/>
    </source>
</evidence>
<feature type="coiled-coil region" evidence="1">
    <location>
        <begin position="4"/>
        <end position="68"/>
    </location>
</feature>
<dbReference type="InterPro" id="IPR045475">
    <property type="entry name" value="iSTAND"/>
</dbReference>
<evidence type="ECO:0000256" key="1">
    <source>
        <dbReference type="SAM" id="Coils"/>
    </source>
</evidence>
<dbReference type="Pfam" id="PF19995">
    <property type="entry name" value="iSTAND"/>
    <property type="match status" value="1"/>
</dbReference>
<dbReference type="Proteomes" id="UP000621307">
    <property type="component" value="Unassembled WGS sequence"/>
</dbReference>
<keyword evidence="5" id="KW-1185">Reference proteome</keyword>
<accession>A0ABR8BFR1</accession>
<dbReference type="InterPro" id="IPR045438">
    <property type="entry name" value="EAD9"/>
</dbReference>
<keyword evidence="1" id="KW-0175">Coiled coil</keyword>
<comment type="caution">
    <text evidence="4">The sequence shown here is derived from an EMBL/GenBank/DDBJ whole genome shotgun (WGS) entry which is preliminary data.</text>
</comment>
<dbReference type="EMBL" id="JACJQL010000012">
    <property type="protein sequence ID" value="MBD2251798.1"/>
    <property type="molecule type" value="Genomic_DNA"/>
</dbReference>
<evidence type="ECO:0000259" key="3">
    <source>
        <dbReference type="Pfam" id="PF19995"/>
    </source>
</evidence>
<evidence type="ECO:0000259" key="2">
    <source>
        <dbReference type="Pfam" id="PF19962"/>
    </source>
</evidence>
<dbReference type="RefSeq" id="WP_190567453.1">
    <property type="nucleotide sequence ID" value="NZ_JACJQL010000012.1"/>
</dbReference>
<proteinExistence type="predicted"/>
<evidence type="ECO:0000313" key="5">
    <source>
        <dbReference type="Proteomes" id="UP000621307"/>
    </source>
</evidence>
<organism evidence="4 5">
    <name type="scientific">Nostoc parmelioides FACHB-3921</name>
    <dbReference type="NCBI Taxonomy" id="2692909"/>
    <lineage>
        <taxon>Bacteria</taxon>
        <taxon>Bacillati</taxon>
        <taxon>Cyanobacteriota</taxon>
        <taxon>Cyanophyceae</taxon>
        <taxon>Nostocales</taxon>
        <taxon>Nostocaceae</taxon>
        <taxon>Nostoc</taxon>
    </lineage>
</organism>
<dbReference type="Pfam" id="PF19962">
    <property type="entry name" value="EAD9"/>
    <property type="match status" value="1"/>
</dbReference>
<feature type="domain" description="Effector-associated" evidence="2">
    <location>
        <begin position="7"/>
        <end position="65"/>
    </location>
</feature>